<organism evidence="2">
    <name type="scientific">Streptomyces sp. F12</name>
    <dbReference type="NCBI Taxonomy" id="1436084"/>
    <lineage>
        <taxon>Bacteria</taxon>
        <taxon>Bacillati</taxon>
        <taxon>Actinomycetota</taxon>
        <taxon>Actinomycetes</taxon>
        <taxon>Kitasatosporales</taxon>
        <taxon>Streptomycetaceae</taxon>
        <taxon>Streptomyces</taxon>
    </lineage>
</organism>
<dbReference type="AlphaFoldDB" id="V9Z9R7"/>
<protein>
    <submittedName>
        <fullName evidence="2">Uncharacterized protein</fullName>
    </submittedName>
</protein>
<sequence length="164" mass="17085">MQQGAQHAARVRQRPLLQRACVAQRRAAHCCGVAQHLGCAVAWLPGRPRRGCVRNHRALHRPHRRSSFGTALLVPAPRPSPPDADARAGGRSAGGQRPRAGPARGSDAGDRRGALQGADVGDLGCVDEVPRGSNGGAGAGGVRWCCSRGCCAATGWRVSLQRPG</sequence>
<keyword evidence="2" id="KW-0614">Plasmid</keyword>
<proteinExistence type="predicted"/>
<evidence type="ECO:0000256" key="1">
    <source>
        <dbReference type="SAM" id="MobiDB-lite"/>
    </source>
</evidence>
<feature type="compositionally biased region" description="Low complexity" evidence="1">
    <location>
        <begin position="87"/>
        <end position="106"/>
    </location>
</feature>
<evidence type="ECO:0000313" key="2">
    <source>
        <dbReference type="EMBL" id="AHE40176.1"/>
    </source>
</evidence>
<accession>V9Z9R7</accession>
<reference evidence="2" key="1">
    <citation type="submission" date="2013-09" db="EMBL/GenBank/DDBJ databases">
        <title>Complete nucleotide sequence of Streptomyces linear plasmid pFRL6.</title>
        <authorList>
            <person name="Chen Z."/>
            <person name="Fang P."/>
            <person name="Qin Z."/>
        </authorList>
    </citation>
    <scope>NUCLEOTIDE SEQUENCE</scope>
    <source>
        <plasmid evidence="2">pFRL6</plasmid>
    </source>
</reference>
<feature type="region of interest" description="Disordered" evidence="1">
    <location>
        <begin position="63"/>
        <end position="113"/>
    </location>
</feature>
<dbReference type="EMBL" id="KF602051">
    <property type="protein sequence ID" value="AHE40176.1"/>
    <property type="molecule type" value="Genomic_DNA"/>
</dbReference>
<geneLocation type="plasmid" evidence="2">
    <name>pFRL6</name>
</geneLocation>
<name>V9Z9R7_9ACTN</name>
<gene>
    <name evidence="2" type="ORF">pFRL6_89c</name>
</gene>